<comment type="caution">
    <text evidence="2">The sequence shown here is derived from an EMBL/GenBank/DDBJ whole genome shotgun (WGS) entry which is preliminary data.</text>
</comment>
<evidence type="ECO:0000259" key="1">
    <source>
        <dbReference type="Pfam" id="PF00561"/>
    </source>
</evidence>
<dbReference type="Pfam" id="PF00561">
    <property type="entry name" value="Abhydrolase_1"/>
    <property type="match status" value="1"/>
</dbReference>
<organism evidence="2 3">
    <name type="scientific">Paractinoplanes globisporus</name>
    <dbReference type="NCBI Taxonomy" id="113565"/>
    <lineage>
        <taxon>Bacteria</taxon>
        <taxon>Bacillati</taxon>
        <taxon>Actinomycetota</taxon>
        <taxon>Actinomycetes</taxon>
        <taxon>Micromonosporales</taxon>
        <taxon>Micromonosporaceae</taxon>
        <taxon>Paractinoplanes</taxon>
    </lineage>
</organism>
<feature type="domain" description="AB hydrolase-1" evidence="1">
    <location>
        <begin position="24"/>
        <end position="274"/>
    </location>
</feature>
<evidence type="ECO:0000313" key="2">
    <source>
        <dbReference type="EMBL" id="MFF5294235.1"/>
    </source>
</evidence>
<dbReference type="PANTHER" id="PTHR45763:SF46">
    <property type="entry name" value="AB HYDROLASE-1 DOMAIN-CONTAINING PROTEIN"/>
    <property type="match status" value="1"/>
</dbReference>
<dbReference type="Gene3D" id="3.40.50.1820">
    <property type="entry name" value="alpha/beta hydrolase"/>
    <property type="match status" value="1"/>
</dbReference>
<gene>
    <name evidence="2" type="ORF">ACFY35_32770</name>
</gene>
<dbReference type="EMBL" id="JBIAZU010000006">
    <property type="protein sequence ID" value="MFF5294235.1"/>
    <property type="molecule type" value="Genomic_DNA"/>
</dbReference>
<reference evidence="2 3" key="1">
    <citation type="submission" date="2024-10" db="EMBL/GenBank/DDBJ databases">
        <title>The Natural Products Discovery Center: Release of the First 8490 Sequenced Strains for Exploring Actinobacteria Biosynthetic Diversity.</title>
        <authorList>
            <person name="Kalkreuter E."/>
            <person name="Kautsar S.A."/>
            <person name="Yang D."/>
            <person name="Bader C.D."/>
            <person name="Teijaro C.N."/>
            <person name="Fluegel L."/>
            <person name="Davis C.M."/>
            <person name="Simpson J.R."/>
            <person name="Lauterbach L."/>
            <person name="Steele A.D."/>
            <person name="Gui C."/>
            <person name="Meng S."/>
            <person name="Li G."/>
            <person name="Viehrig K."/>
            <person name="Ye F."/>
            <person name="Su P."/>
            <person name="Kiefer A.F."/>
            <person name="Nichols A."/>
            <person name="Cepeda A.J."/>
            <person name="Yan W."/>
            <person name="Fan B."/>
            <person name="Jiang Y."/>
            <person name="Adhikari A."/>
            <person name="Zheng C.-J."/>
            <person name="Schuster L."/>
            <person name="Cowan T.M."/>
            <person name="Smanski M.J."/>
            <person name="Chevrette M.G."/>
            <person name="De Carvalho L.P.S."/>
            <person name="Shen B."/>
        </authorList>
    </citation>
    <scope>NUCLEOTIDE SEQUENCE [LARGE SCALE GENOMIC DNA]</scope>
    <source>
        <strain evidence="2 3">NPDC000087</strain>
    </source>
</reference>
<dbReference type="PANTHER" id="PTHR45763">
    <property type="entry name" value="HYDROLASE, ALPHA/BETA FOLD FAMILY PROTEIN, EXPRESSED-RELATED"/>
    <property type="match status" value="1"/>
</dbReference>
<evidence type="ECO:0000313" key="3">
    <source>
        <dbReference type="Proteomes" id="UP001602245"/>
    </source>
</evidence>
<dbReference type="RefSeq" id="WP_020514956.1">
    <property type="nucleotide sequence ID" value="NZ_JBIAZU010000006.1"/>
</dbReference>
<name>A0ABW6WNW7_9ACTN</name>
<keyword evidence="2" id="KW-0378">Hydrolase</keyword>
<keyword evidence="3" id="KW-1185">Reference proteome</keyword>
<dbReference type="SUPFAM" id="SSF53474">
    <property type="entry name" value="alpha/beta-Hydrolases"/>
    <property type="match status" value="1"/>
</dbReference>
<proteinExistence type="predicted"/>
<dbReference type="InterPro" id="IPR000073">
    <property type="entry name" value="AB_hydrolase_1"/>
</dbReference>
<dbReference type="InterPro" id="IPR029058">
    <property type="entry name" value="AB_hydrolase_fold"/>
</dbReference>
<accession>A0ABW6WNW7</accession>
<dbReference type="GO" id="GO:0016787">
    <property type="term" value="F:hydrolase activity"/>
    <property type="evidence" value="ECO:0007669"/>
    <property type="project" value="UniProtKB-KW"/>
</dbReference>
<sequence length="290" mass="30254">MEHVTLPDGRTLEYLVEGPSAAIPLVLHHGTPSGTVRYAPIFDEALSQGFRVVQASRPGYATSTPHPGRIVADVAADTAALLDAIGATTFVTVGWSGGGPHALACAALLPGRCLAAATIAGVAPYRAEGLDWLAGMGEENVEEFGAAVAGPEPLNAFLSTAASAMAQVEPAELIEAFGDLISEVDKKTLVGGFAEYLAASFREAVSRGVAGWREDDLAFVQEWGFPLAGITVPLSLWQGDQDRMVPFEHGRWLAAHLPSAEVHLVPGEGHLSLIANFGAIVGYLRSHAAA</sequence>
<protein>
    <submittedName>
        <fullName evidence="2">Alpha/beta fold hydrolase</fullName>
    </submittedName>
</protein>
<dbReference type="Proteomes" id="UP001602245">
    <property type="component" value="Unassembled WGS sequence"/>
</dbReference>